<proteinExistence type="predicted"/>
<reference evidence="2" key="1">
    <citation type="journal article" date="2019" name="Int. J. Syst. Evol. Microbiol.">
        <title>The Global Catalogue of Microorganisms (GCM) 10K type strain sequencing project: providing services to taxonomists for standard genome sequencing and annotation.</title>
        <authorList>
            <consortium name="The Broad Institute Genomics Platform"/>
            <consortium name="The Broad Institute Genome Sequencing Center for Infectious Disease"/>
            <person name="Wu L."/>
            <person name="Ma J."/>
        </authorList>
    </citation>
    <scope>NUCLEOTIDE SEQUENCE [LARGE SCALE GENOMIC DNA]</scope>
    <source>
        <strain evidence="2">CGMCC 4.7645</strain>
    </source>
</reference>
<dbReference type="Gene3D" id="2.60.120.1390">
    <property type="match status" value="2"/>
</dbReference>
<sequence>MTDPLATLSTDPLRIDKIENVRCGPQSELTLFDRTGPGVVKSLWMALGGGNNPTLDGRVRIYYDGRTSPDMDIDVGTLFATHWGAGSTYGSHSTPHMHVEIDAETLNTAFLFGFPMPFGQSIRIAYYNPAGSQTADVYSMAAYTLTATDTADGRRLRCQGARFMDQAQTRQPGDVTTFATITGGPGSIVYHAYVGGVDAAAITPDSGNGRSWMERNISIAVDGENTPGIVSTGTEDWFDSGWYFEGWKDYGTSVHSYVGTDQPPAQPDTVGMVTDLWSKWGGVPFRNSAVMQAQPEPACVTGDRFCYAVLYYQ</sequence>
<dbReference type="InterPro" id="IPR021345">
    <property type="entry name" value="DUF2961"/>
</dbReference>
<evidence type="ECO:0000313" key="2">
    <source>
        <dbReference type="Proteomes" id="UP001597417"/>
    </source>
</evidence>
<gene>
    <name evidence="1" type="ORF">ACFSXZ_39165</name>
</gene>
<evidence type="ECO:0000313" key="1">
    <source>
        <dbReference type="EMBL" id="MFD2422360.1"/>
    </source>
</evidence>
<accession>A0ABW5G642</accession>
<dbReference type="EMBL" id="JBHUKR010000027">
    <property type="protein sequence ID" value="MFD2422360.1"/>
    <property type="molecule type" value="Genomic_DNA"/>
</dbReference>
<keyword evidence="2" id="KW-1185">Reference proteome</keyword>
<dbReference type="Proteomes" id="UP001597417">
    <property type="component" value="Unassembled WGS sequence"/>
</dbReference>
<dbReference type="RefSeq" id="WP_378271407.1">
    <property type="nucleotide sequence ID" value="NZ_JBHUKR010000027.1"/>
</dbReference>
<comment type="caution">
    <text evidence="1">The sequence shown here is derived from an EMBL/GenBank/DDBJ whole genome shotgun (WGS) entry which is preliminary data.</text>
</comment>
<organism evidence="1 2">
    <name type="scientific">Amycolatopsis pigmentata</name>
    <dbReference type="NCBI Taxonomy" id="450801"/>
    <lineage>
        <taxon>Bacteria</taxon>
        <taxon>Bacillati</taxon>
        <taxon>Actinomycetota</taxon>
        <taxon>Actinomycetes</taxon>
        <taxon>Pseudonocardiales</taxon>
        <taxon>Pseudonocardiaceae</taxon>
        <taxon>Amycolatopsis</taxon>
    </lineage>
</organism>
<dbReference type="Pfam" id="PF11175">
    <property type="entry name" value="DUF2961"/>
    <property type="match status" value="1"/>
</dbReference>
<protein>
    <submittedName>
        <fullName evidence="1">DUF2961 domain-containing protein</fullName>
    </submittedName>
</protein>
<name>A0ABW5G642_9PSEU</name>